<feature type="chain" id="PRO_5044809589" evidence="1">
    <location>
        <begin position="27"/>
        <end position="268"/>
    </location>
</feature>
<name>A0ABD3MFI0_9STRA</name>
<protein>
    <submittedName>
        <fullName evidence="2">Uncharacterized protein</fullName>
    </submittedName>
</protein>
<evidence type="ECO:0000313" key="2">
    <source>
        <dbReference type="EMBL" id="KAL3762342.1"/>
    </source>
</evidence>
<keyword evidence="3" id="KW-1185">Reference proteome</keyword>
<accession>A0ABD3MFI0</accession>
<sequence length="268" mass="29998">MTAPRRSSSCCRTIILFFFISNITLAFTARSSSLSSVFVSSKTPFFGGSVKYPPSASATPSCCHDHNLNDVDNNTRRQFVTSYFLRPISASIVTSGRFASYLEPANAATTSPSSSSLQEQKDKDNLVRGYNRLQYLLDNWEEETTVCKIGQETTFGDKCERTPTKVMEYLGFKSTNDPLFKADTTMMRLKDVIPSYNSNREAEYYEAIDSFVQNSEEANSMAFVSSWGEANPGGGKDRVRLFIERSKKNVMASRDGLRTVMEILDLKP</sequence>
<evidence type="ECO:0000313" key="3">
    <source>
        <dbReference type="Proteomes" id="UP001530293"/>
    </source>
</evidence>
<dbReference type="Proteomes" id="UP001530293">
    <property type="component" value="Unassembled WGS sequence"/>
</dbReference>
<feature type="signal peptide" evidence="1">
    <location>
        <begin position="1"/>
        <end position="26"/>
    </location>
</feature>
<dbReference type="EMBL" id="JALLBG020000136">
    <property type="protein sequence ID" value="KAL3762342.1"/>
    <property type="molecule type" value="Genomic_DNA"/>
</dbReference>
<gene>
    <name evidence="2" type="ORF">ACHAWU_003847</name>
</gene>
<organism evidence="2 3">
    <name type="scientific">Discostella pseudostelligera</name>
    <dbReference type="NCBI Taxonomy" id="259834"/>
    <lineage>
        <taxon>Eukaryota</taxon>
        <taxon>Sar</taxon>
        <taxon>Stramenopiles</taxon>
        <taxon>Ochrophyta</taxon>
        <taxon>Bacillariophyta</taxon>
        <taxon>Coscinodiscophyceae</taxon>
        <taxon>Thalassiosirophycidae</taxon>
        <taxon>Stephanodiscales</taxon>
        <taxon>Stephanodiscaceae</taxon>
        <taxon>Discostella</taxon>
    </lineage>
</organism>
<proteinExistence type="predicted"/>
<comment type="caution">
    <text evidence="2">The sequence shown here is derived from an EMBL/GenBank/DDBJ whole genome shotgun (WGS) entry which is preliminary data.</text>
</comment>
<dbReference type="AlphaFoldDB" id="A0ABD3MFI0"/>
<keyword evidence="1" id="KW-0732">Signal</keyword>
<reference evidence="2 3" key="1">
    <citation type="submission" date="2024-10" db="EMBL/GenBank/DDBJ databases">
        <title>Updated reference genomes for cyclostephanoid diatoms.</title>
        <authorList>
            <person name="Roberts W.R."/>
            <person name="Alverson A.J."/>
        </authorList>
    </citation>
    <scope>NUCLEOTIDE SEQUENCE [LARGE SCALE GENOMIC DNA]</scope>
    <source>
        <strain evidence="2 3">AJA232-27</strain>
    </source>
</reference>
<evidence type="ECO:0000256" key="1">
    <source>
        <dbReference type="SAM" id="SignalP"/>
    </source>
</evidence>